<dbReference type="Gene3D" id="3.90.1150.10">
    <property type="entry name" value="Aspartate Aminotransferase, domain 1"/>
    <property type="match status" value="1"/>
</dbReference>
<dbReference type="GO" id="GO:0004141">
    <property type="term" value="F:dethiobiotin synthase activity"/>
    <property type="evidence" value="ECO:0007669"/>
    <property type="project" value="UniProtKB-UniRule"/>
</dbReference>
<feature type="active site" evidence="9">
    <location>
        <position position="52"/>
    </location>
</feature>
<feature type="modified residue" description="N6-(pyridoxal phosphate)lysine" evidence="10">
    <location>
        <position position="539"/>
    </location>
</feature>
<dbReference type="InterPro" id="IPR005815">
    <property type="entry name" value="BioA"/>
</dbReference>
<dbReference type="RefSeq" id="WP_014259096.1">
    <property type="nucleotide sequence ID" value="NC_016629.1"/>
</dbReference>
<dbReference type="EC" id="2.6.1.62" evidence="10"/>
<dbReference type="NCBIfam" id="TIGR00508">
    <property type="entry name" value="bioA"/>
    <property type="match status" value="1"/>
</dbReference>
<dbReference type="UniPathway" id="UPA00078">
    <property type="reaction ID" value="UER00160"/>
</dbReference>
<dbReference type="GO" id="GO:0009102">
    <property type="term" value="P:biotin biosynthetic process"/>
    <property type="evidence" value="ECO:0007669"/>
    <property type="project" value="UniProtKB-UniRule"/>
</dbReference>
<dbReference type="STRING" id="690850.Desaf_0930"/>
<comment type="catalytic activity">
    <reaction evidence="8 10">
        <text>(8S)-8-amino-7-oxononanoate + S-adenosyl-L-methionine = S-adenosyl-4-methylsulfanyl-2-oxobutanoate + (7R,8S)-7,8-diammoniononanoate</text>
        <dbReference type="Rhea" id="RHEA:16861"/>
        <dbReference type="ChEBI" id="CHEBI:16490"/>
        <dbReference type="ChEBI" id="CHEBI:59789"/>
        <dbReference type="ChEBI" id="CHEBI:149468"/>
        <dbReference type="ChEBI" id="CHEBI:149469"/>
        <dbReference type="EC" id="2.6.1.62"/>
    </reaction>
</comment>
<dbReference type="EC" id="6.3.3.3" evidence="9"/>
<comment type="caution">
    <text evidence="9">Lacks conserved residue(s) required for the propagation of feature annotation.</text>
</comment>
<dbReference type="GO" id="GO:0000287">
    <property type="term" value="F:magnesium ion binding"/>
    <property type="evidence" value="ECO:0007669"/>
    <property type="project" value="UniProtKB-UniRule"/>
</dbReference>
<dbReference type="Pfam" id="PF00202">
    <property type="entry name" value="Aminotran_3"/>
    <property type="match status" value="1"/>
</dbReference>
<comment type="subunit">
    <text evidence="9">Homodimer.</text>
</comment>
<dbReference type="PANTHER" id="PTHR42684">
    <property type="entry name" value="ADENOSYLMETHIONINE-8-AMINO-7-OXONONANOATE AMINOTRANSFERASE"/>
    <property type="match status" value="1"/>
</dbReference>
<feature type="binding site" evidence="9">
    <location>
        <begin position="129"/>
        <end position="132"/>
    </location>
    <ligand>
        <name>ATP</name>
        <dbReference type="ChEBI" id="CHEBI:30616"/>
    </ligand>
</feature>
<dbReference type="GO" id="GO:0004015">
    <property type="term" value="F:adenosylmethionine-8-amino-7-oxononanoate transaminase activity"/>
    <property type="evidence" value="ECO:0007669"/>
    <property type="project" value="UniProtKB-UniRule"/>
</dbReference>
<accession>F3YV28</accession>
<evidence type="ECO:0000256" key="6">
    <source>
        <dbReference type="ARBA" id="ARBA00022756"/>
    </source>
</evidence>
<dbReference type="InterPro" id="IPR049704">
    <property type="entry name" value="Aminotrans_3_PPA_site"/>
</dbReference>
<dbReference type="InterPro" id="IPR015421">
    <property type="entry name" value="PyrdxlP-dep_Trfase_major"/>
</dbReference>
<evidence type="ECO:0000313" key="11">
    <source>
        <dbReference type="EMBL" id="EGJ49278.1"/>
    </source>
</evidence>
<keyword evidence="9" id="KW-0067">ATP-binding</keyword>
<dbReference type="Pfam" id="PF13500">
    <property type="entry name" value="AAA_26"/>
    <property type="match status" value="1"/>
</dbReference>
<keyword evidence="9" id="KW-0460">Magnesium</keyword>
<feature type="binding site" evidence="9">
    <location>
        <position position="66"/>
    </location>
    <ligand>
        <name>ATP</name>
        <dbReference type="ChEBI" id="CHEBI:30616"/>
    </ligand>
</feature>
<dbReference type="KEGG" id="daf:Desaf_0930"/>
<dbReference type="PROSITE" id="PS00600">
    <property type="entry name" value="AA_TRANSFER_CLASS_3"/>
    <property type="match status" value="1"/>
</dbReference>
<dbReference type="CDD" id="cd03109">
    <property type="entry name" value="DTBS"/>
    <property type="match status" value="1"/>
</dbReference>
<feature type="binding site" evidence="10">
    <location>
        <begin position="572"/>
        <end position="573"/>
    </location>
    <ligand>
        <name>pyridoxal 5'-phosphate</name>
        <dbReference type="ChEBI" id="CHEBI:597326"/>
    </ligand>
</feature>
<evidence type="ECO:0000256" key="4">
    <source>
        <dbReference type="ARBA" id="ARBA00022679"/>
    </source>
</evidence>
<evidence type="ECO:0000256" key="1">
    <source>
        <dbReference type="ARBA" id="ARBA00001933"/>
    </source>
</evidence>
<keyword evidence="5 10" id="KW-0949">S-adenosyl-L-methionine</keyword>
<dbReference type="HAMAP" id="MF_00834">
    <property type="entry name" value="BioA"/>
    <property type="match status" value="1"/>
</dbReference>
<dbReference type="GO" id="GO:0005737">
    <property type="term" value="C:cytoplasm"/>
    <property type="evidence" value="ECO:0007669"/>
    <property type="project" value="UniProtKB-SubCell"/>
</dbReference>
<comment type="cofactor">
    <cofactor evidence="1 10">
        <name>pyridoxal 5'-phosphate</name>
        <dbReference type="ChEBI" id="CHEBI:597326"/>
    </cofactor>
</comment>
<comment type="subcellular location">
    <subcellularLocation>
        <location evidence="9">Cytoplasm</location>
    </subcellularLocation>
</comment>
<feature type="binding site" evidence="9">
    <location>
        <position position="31"/>
    </location>
    <ligand>
        <name>Mg(2+)</name>
        <dbReference type="ChEBI" id="CHEBI:18420"/>
    </ligand>
</feature>
<keyword evidence="3 10" id="KW-0032">Aminotransferase</keyword>
<dbReference type="FunFam" id="3.40.640.10:FF:000041">
    <property type="entry name" value="Adenosylmethionine-8-amino-7-oxononanoate aminotransferase"/>
    <property type="match status" value="1"/>
</dbReference>
<comment type="similarity">
    <text evidence="9">Belongs to the dethiobiotin synthetase family.</text>
</comment>
<dbReference type="HOGENOM" id="CLU_017154_0_0_7"/>
<dbReference type="Proteomes" id="UP000007844">
    <property type="component" value="Chromosome"/>
</dbReference>
<evidence type="ECO:0000256" key="10">
    <source>
        <dbReference type="HAMAP-Rule" id="MF_00834"/>
    </source>
</evidence>
<dbReference type="Gene3D" id="3.40.640.10">
    <property type="entry name" value="Type I PLP-dependent aspartate aminotransferase-like (Major domain)"/>
    <property type="match status" value="1"/>
</dbReference>
<proteinExistence type="inferred from homology"/>
<feature type="site" description="Participates in the substrate recognition with KAPA and in a stacking interaction with the adenine ring of SAM" evidence="10">
    <location>
        <position position="281"/>
    </location>
</feature>
<comment type="pathway">
    <text evidence="2 10">Cofactor biosynthesis; biotin biosynthesis; 7,8-diaminononanoate from 8-amino-7-oxononanoate (SAM route): step 1/1.</text>
</comment>
<dbReference type="InterPro" id="IPR027417">
    <property type="entry name" value="P-loop_NTPase"/>
</dbReference>
<name>F3YV28_DESAF</name>
<evidence type="ECO:0000256" key="7">
    <source>
        <dbReference type="ARBA" id="ARBA00022898"/>
    </source>
</evidence>
<dbReference type="SUPFAM" id="SSF52540">
    <property type="entry name" value="P-loop containing nucleoside triphosphate hydrolases"/>
    <property type="match status" value="1"/>
</dbReference>
<keyword evidence="9" id="KW-0963">Cytoplasm</keyword>
<keyword evidence="9" id="KW-0436">Ligase</keyword>
<dbReference type="HAMAP" id="MF_00336">
    <property type="entry name" value="BioD"/>
    <property type="match status" value="1"/>
</dbReference>
<feature type="binding site" evidence="9">
    <location>
        <begin position="27"/>
        <end position="32"/>
    </location>
    <ligand>
        <name>ATP</name>
        <dbReference type="ChEBI" id="CHEBI:30616"/>
    </ligand>
</feature>
<feature type="binding site" evidence="9">
    <location>
        <position position="66"/>
    </location>
    <ligand>
        <name>Mg(2+)</name>
        <dbReference type="ChEBI" id="CHEBI:18420"/>
    </ligand>
</feature>
<feature type="binding site" evidence="9">
    <location>
        <begin position="224"/>
        <end position="226"/>
    </location>
    <ligand>
        <name>ATP</name>
        <dbReference type="ChEBI" id="CHEBI:30616"/>
    </ligand>
</feature>
<evidence type="ECO:0000256" key="3">
    <source>
        <dbReference type="ARBA" id="ARBA00022576"/>
    </source>
</evidence>
<dbReference type="EMBL" id="CP003221">
    <property type="protein sequence ID" value="EGJ49278.1"/>
    <property type="molecule type" value="Genomic_DNA"/>
</dbReference>
<feature type="binding site" evidence="10">
    <location>
        <position position="510"/>
    </location>
    <ligand>
        <name>pyridoxal 5'-phosphate</name>
        <dbReference type="ChEBI" id="CHEBI:597326"/>
    </ligand>
</feature>
<feature type="binding site" evidence="9">
    <location>
        <position position="129"/>
    </location>
    <ligand>
        <name>Mg(2+)</name>
        <dbReference type="ChEBI" id="CHEBI:18420"/>
    </ligand>
</feature>
<evidence type="ECO:0000256" key="8">
    <source>
        <dbReference type="ARBA" id="ARBA00048449"/>
    </source>
</evidence>
<dbReference type="NCBIfam" id="NF004624">
    <property type="entry name" value="PRK05964.1"/>
    <property type="match status" value="1"/>
</dbReference>
<dbReference type="SUPFAM" id="SSF53383">
    <property type="entry name" value="PLP-dependent transferases"/>
    <property type="match status" value="1"/>
</dbReference>
<evidence type="ECO:0000256" key="9">
    <source>
        <dbReference type="HAMAP-Rule" id="MF_00336"/>
    </source>
</evidence>
<feature type="binding site" evidence="10">
    <location>
        <position position="539"/>
    </location>
    <ligand>
        <name>substrate</name>
    </ligand>
</feature>
<keyword evidence="7 10" id="KW-0663">Pyridoxal phosphate</keyword>
<comment type="function">
    <text evidence="10">Catalyzes the transfer of the alpha-amino group from S-adenosyl-L-methionine (SAM) to 7-keto-8-aminopelargonic acid (KAPA) to form 7,8-diaminopelargonic acid (DAPA). It is the only aminotransferase known to utilize SAM as an amino donor.</text>
</comment>
<dbReference type="InterPro" id="IPR015422">
    <property type="entry name" value="PyrdxlP-dep_Trfase_small"/>
</dbReference>
<keyword evidence="4 10" id="KW-0808">Transferase</keyword>
<comment type="function">
    <text evidence="9">Catalyzes a mechanistically unusual reaction, the ATP-dependent insertion of CO2 between the N7 and N8 nitrogen atoms of 7,8-diaminopelargonic acid (DAPA, also called 7,8-diammoniononanoate) to form a ureido ring.</text>
</comment>
<evidence type="ECO:0000256" key="2">
    <source>
        <dbReference type="ARBA" id="ARBA00005063"/>
    </source>
</evidence>
<comment type="cofactor">
    <cofactor evidence="9">
        <name>Mg(2+)</name>
        <dbReference type="ChEBI" id="CHEBI:18420"/>
    </cofactor>
</comment>
<feature type="binding site" evidence="10">
    <location>
        <begin position="376"/>
        <end position="377"/>
    </location>
    <ligand>
        <name>pyridoxal 5'-phosphate</name>
        <dbReference type="ChEBI" id="CHEBI:597326"/>
    </ligand>
</feature>
<comment type="pathway">
    <text evidence="9">Cofactor biosynthesis; biotin biosynthesis; biotin from 7,8-diaminononanoate: step 1/2.</text>
</comment>
<dbReference type="InterPro" id="IPR015424">
    <property type="entry name" value="PyrdxlP-dep_Trfase"/>
</dbReference>
<dbReference type="eggNOG" id="COG0161">
    <property type="taxonomic scope" value="Bacteria"/>
</dbReference>
<sequence>MENSSNRLGNSVGPGFRGCFVTATDTDVGKTVVAAGLLRALRGRGVEATAVKPVQTGCEPGALAPDVLCYRQACADSPEMAVPPFAIQKFRIPCSPHLAIRLEQERIDMDELLARIRGVQGQGVFTVVEGAGGLLVPLGDGRTMLDLAQALDLPVLLVVANRLGAINHALLSLQALHQRGLDVLGVVMNRVTDGSDDEAARAILADTPKAIAEYGQAEVLAELPFTRGLMAEDARRRVAAWEQVEAALVGVAARLVEAQNANAYRDESLLDFDRENIWHPYTSATRPLRAYEADRTGGPYIRLRDGRRLLDGMASWWCAIHGYNHPHLSAAAHRQIERMPHVMFGGLTHEPAVSLARKLLDMAPEPMRHVFFADSGSVSVEAAIKMALQYWQARGRKQRTRLLTVRGGYHGDTFGVMSVCDPQNGMHSLYTGMLPKHVFVERPSCRFDEEFDEGSLAAMRDALARHADELAAVILEPIVQGAGGMWFYHPDYLRGVRRLCDEHGVLLILDEIATGFGRTGKMFAGEWADVSPDIMCVGKALTGGYMTLAAVLASAEVAQGISADGGVFMHGPTFMANPLSCAVANASLELLEQGQWRGQVADIEGWLRTGLAPCRDSEDVADVRVLGAIGVLEMKHPVNVPALQAFFVEQGVWIRPFSNLIYVMPPYILMQEQVGRLTRVMHSAVREKRHF</sequence>
<gene>
    <name evidence="10" type="primary">bioA</name>
    <name evidence="9" type="synonym">bioD</name>
    <name evidence="11" type="ORF">Desaf_0930</name>
</gene>
<dbReference type="AlphaFoldDB" id="F3YV28"/>
<evidence type="ECO:0000313" key="12">
    <source>
        <dbReference type="Proteomes" id="UP000007844"/>
    </source>
</evidence>
<evidence type="ECO:0000256" key="5">
    <source>
        <dbReference type="ARBA" id="ARBA00022691"/>
    </source>
</evidence>
<protein>
    <recommendedName>
        <fullName evidence="9 10">Multifunctional fusion protein</fullName>
    </recommendedName>
    <domain>
        <recommendedName>
            <fullName evidence="10">Adenosylmethionine-8-amino-7-oxononanoate aminotransferase</fullName>
            <ecNumber evidence="10">2.6.1.62</ecNumber>
        </recommendedName>
        <alternativeName>
            <fullName evidence="10">7,8-diamino-pelargonic acid aminotransferase</fullName>
        </alternativeName>
        <alternativeName>
            <fullName evidence="10">7,8-diaminononanoate synthase</fullName>
        </alternativeName>
        <alternativeName>
            <fullName evidence="10">Diaminopelargonic acid synthase</fullName>
            <shortName evidence="10">DANS</shortName>
            <shortName evidence="10">DAPA AT</shortName>
            <shortName evidence="10">DAPA aminotransferase</shortName>
        </alternativeName>
    </domain>
    <domain>
        <recommendedName>
            <fullName evidence="9">ATP-dependent dethiobiotin synthetase BioD</fullName>
            <ecNumber evidence="9">6.3.3.3</ecNumber>
        </recommendedName>
        <alternativeName>
            <fullName evidence="9">DTB synthetase</fullName>
        </alternativeName>
        <alternativeName>
            <fullName evidence="9">Dethiobiotin synthase</fullName>
            <shortName evidence="9">DTBS</shortName>
        </alternativeName>
    </domain>
</protein>
<feature type="binding site" evidence="10">
    <location>
        <position position="409"/>
    </location>
    <ligand>
        <name>substrate</name>
    </ligand>
</feature>
<dbReference type="NCBIfam" id="NF005940">
    <property type="entry name" value="PRK07986.1"/>
    <property type="match status" value="1"/>
</dbReference>
<keyword evidence="6 9" id="KW-0093">Biotin biosynthesis</keyword>
<keyword evidence="9" id="KW-0479">Metal-binding</keyword>
<dbReference type="CDD" id="cd00610">
    <property type="entry name" value="OAT_like"/>
    <property type="match status" value="1"/>
</dbReference>
<keyword evidence="12" id="KW-1185">Reference proteome</keyword>
<keyword evidence="9" id="KW-0547">Nucleotide-binding</keyword>
<comment type="catalytic activity">
    <reaction evidence="9">
        <text>(7R,8S)-7,8-diammoniononanoate + CO2 + ATP = (4R,5S)-dethiobiotin + ADP + phosphate + 3 H(+)</text>
        <dbReference type="Rhea" id="RHEA:15805"/>
        <dbReference type="ChEBI" id="CHEBI:15378"/>
        <dbReference type="ChEBI" id="CHEBI:16526"/>
        <dbReference type="ChEBI" id="CHEBI:30616"/>
        <dbReference type="ChEBI" id="CHEBI:43474"/>
        <dbReference type="ChEBI" id="CHEBI:149469"/>
        <dbReference type="ChEBI" id="CHEBI:149473"/>
        <dbReference type="ChEBI" id="CHEBI:456216"/>
        <dbReference type="EC" id="6.3.3.3"/>
    </reaction>
</comment>
<dbReference type="InterPro" id="IPR005814">
    <property type="entry name" value="Aminotrans_3"/>
</dbReference>
<comment type="similarity">
    <text evidence="10">Belongs to the class-III pyridoxal-phosphate-dependent aminotransferase family. BioA subfamily.</text>
</comment>
<dbReference type="InterPro" id="IPR004472">
    <property type="entry name" value="DTB_synth_BioD"/>
</dbReference>
<dbReference type="NCBIfam" id="TIGR00347">
    <property type="entry name" value="bioD"/>
    <property type="match status" value="1"/>
</dbReference>
<dbReference type="Gene3D" id="3.40.50.300">
    <property type="entry name" value="P-loop containing nucleotide triphosphate hydrolases"/>
    <property type="match status" value="1"/>
</dbReference>
<feature type="binding site" evidence="9">
    <location>
        <begin position="189"/>
        <end position="190"/>
    </location>
    <ligand>
        <name>ATP</name>
        <dbReference type="ChEBI" id="CHEBI:30616"/>
    </ligand>
</feature>
<feature type="binding site" evidence="10">
    <location>
        <position position="655"/>
    </location>
    <ligand>
        <name>substrate</name>
    </ligand>
</feature>
<reference evidence="11 12" key="1">
    <citation type="journal article" date="2011" name="J. Bacteriol.">
        <title>Genome sequence of the mercury-methylating and pleomorphic Desulfovibrio africanus Strain Walvis Bay.</title>
        <authorList>
            <person name="Brown S.D."/>
            <person name="Wall J.D."/>
            <person name="Kucken A.M."/>
            <person name="Gilmour C.C."/>
            <person name="Podar M."/>
            <person name="Brandt C.C."/>
            <person name="Teshima H."/>
            <person name="Detter J.C."/>
            <person name="Han C.S."/>
            <person name="Land M.L."/>
            <person name="Lucas S."/>
            <person name="Han J."/>
            <person name="Pennacchio L."/>
            <person name="Nolan M."/>
            <person name="Pitluck S."/>
            <person name="Woyke T."/>
            <person name="Goodwin L."/>
            <person name="Palumbo A.V."/>
            <person name="Elias D.A."/>
        </authorList>
    </citation>
    <scope>NUCLEOTIDE SEQUENCE [LARGE SCALE GENOMIC DNA]</scope>
    <source>
        <strain evidence="11 12">Walvis Bay</strain>
    </source>
</reference>
<dbReference type="GO" id="GO:0005524">
    <property type="term" value="F:ATP binding"/>
    <property type="evidence" value="ECO:0007669"/>
    <property type="project" value="UniProtKB-UniRule"/>
</dbReference>
<dbReference type="GO" id="GO:0030170">
    <property type="term" value="F:pyridoxal phosphate binding"/>
    <property type="evidence" value="ECO:0007669"/>
    <property type="project" value="UniProtKB-UniRule"/>
</dbReference>
<organism evidence="11 12">
    <name type="scientific">Desulfocurvibacter africanus subsp. africanus str. Walvis Bay</name>
    <dbReference type="NCBI Taxonomy" id="690850"/>
    <lineage>
        <taxon>Bacteria</taxon>
        <taxon>Pseudomonadati</taxon>
        <taxon>Thermodesulfobacteriota</taxon>
        <taxon>Desulfovibrionia</taxon>
        <taxon>Desulfovibrionales</taxon>
        <taxon>Desulfovibrionaceae</taxon>
        <taxon>Desulfocurvibacter</taxon>
    </lineage>
</organism>
<feature type="binding site" evidence="10">
    <location>
        <position position="316"/>
    </location>
    <ligand>
        <name>substrate</name>
    </ligand>
</feature>
<feature type="binding site" evidence="10">
    <location>
        <position position="571"/>
    </location>
    <ligand>
        <name>substrate</name>
    </ligand>
</feature>
<feature type="binding site" evidence="9">
    <location>
        <position position="56"/>
    </location>
    <ligand>
        <name>substrate</name>
    </ligand>
</feature>
<dbReference type="PANTHER" id="PTHR42684:SF17">
    <property type="entry name" value="ADENOSYLMETHIONINE-8-AMINO-7-OXONONANOATE AMINOTRANSFERASE"/>
    <property type="match status" value="1"/>
</dbReference>